<dbReference type="PATRIC" id="fig|69.6.peg.5428"/>
<feature type="compositionally biased region" description="Basic and acidic residues" evidence="7">
    <location>
        <begin position="195"/>
        <end position="220"/>
    </location>
</feature>
<keyword evidence="4" id="KW-0680">Restriction system</keyword>
<dbReference type="InterPro" id="IPR029063">
    <property type="entry name" value="SAM-dependent_MTases_sf"/>
</dbReference>
<evidence type="ECO:0000313" key="8">
    <source>
        <dbReference type="EMBL" id="ALN60856.1"/>
    </source>
</evidence>
<dbReference type="Gene3D" id="3.40.50.150">
    <property type="entry name" value="Vaccinia Virus protein VP39"/>
    <property type="match status" value="1"/>
</dbReference>
<feature type="active site" evidence="6">
    <location>
        <position position="80"/>
    </location>
</feature>
<dbReference type="REBASE" id="132001">
    <property type="entry name" value="M.LenC3ORF5515P"/>
</dbReference>
<dbReference type="InterPro" id="IPR031303">
    <property type="entry name" value="C5_meth_CS"/>
</dbReference>
<name>A0A0S2DRN3_LYSEN</name>
<evidence type="ECO:0000256" key="1">
    <source>
        <dbReference type="ARBA" id="ARBA00022603"/>
    </source>
</evidence>
<dbReference type="SUPFAM" id="SSF53335">
    <property type="entry name" value="S-adenosyl-L-methionine-dependent methyltransferases"/>
    <property type="match status" value="1"/>
</dbReference>
<dbReference type="Pfam" id="PF00145">
    <property type="entry name" value="DNA_methylase"/>
    <property type="match status" value="1"/>
</dbReference>
<organism evidence="8 9">
    <name type="scientific">Lysobacter enzymogenes</name>
    <dbReference type="NCBI Taxonomy" id="69"/>
    <lineage>
        <taxon>Bacteria</taxon>
        <taxon>Pseudomonadati</taxon>
        <taxon>Pseudomonadota</taxon>
        <taxon>Gammaproteobacteria</taxon>
        <taxon>Lysobacterales</taxon>
        <taxon>Lysobacteraceae</taxon>
        <taxon>Lysobacter</taxon>
    </lineage>
</organism>
<dbReference type="EMBL" id="CP013140">
    <property type="protein sequence ID" value="ALN60856.1"/>
    <property type="molecule type" value="Genomic_DNA"/>
</dbReference>
<dbReference type="GO" id="GO:0009307">
    <property type="term" value="P:DNA restriction-modification system"/>
    <property type="evidence" value="ECO:0007669"/>
    <property type="project" value="UniProtKB-KW"/>
</dbReference>
<protein>
    <submittedName>
        <fullName evidence="8">Phage methyltransferase</fullName>
    </submittedName>
</protein>
<dbReference type="OrthoDB" id="9813719at2"/>
<dbReference type="PROSITE" id="PS51679">
    <property type="entry name" value="SAM_MT_C5"/>
    <property type="match status" value="1"/>
</dbReference>
<dbReference type="STRING" id="69.GLE_5515"/>
<comment type="catalytic activity">
    <reaction evidence="5">
        <text>a 2'-deoxycytidine in DNA + S-adenosyl-L-methionine = a 5-methyl-2'-deoxycytidine in DNA + S-adenosyl-L-homocysteine + H(+)</text>
        <dbReference type="Rhea" id="RHEA:13681"/>
        <dbReference type="Rhea" id="RHEA-COMP:11369"/>
        <dbReference type="Rhea" id="RHEA-COMP:11370"/>
        <dbReference type="ChEBI" id="CHEBI:15378"/>
        <dbReference type="ChEBI" id="CHEBI:57856"/>
        <dbReference type="ChEBI" id="CHEBI:59789"/>
        <dbReference type="ChEBI" id="CHEBI:85452"/>
        <dbReference type="ChEBI" id="CHEBI:85454"/>
        <dbReference type="EC" id="2.1.1.37"/>
    </reaction>
</comment>
<evidence type="ECO:0000256" key="5">
    <source>
        <dbReference type="ARBA" id="ARBA00047422"/>
    </source>
</evidence>
<sequence>MPAYYNEVDPYLCQWLRNLMKARLIPPGDTDDRDIRSVPADDIRGYNQCHFFAGIGGFAYAARLAGWPDSAPLWTGGFPCQPFSVAGNQRAQADDRHLWPELHRLIAQARPALFLGENVAGLIPLGLDGVLSDLEGEGYASRAVVVPACAVDAPHRRDRVWIVGRRLADRNGQRSGEARRLCGRATQWPAGRSEGGVEHTARERWGEGRAEPELRQRRDPPAAGASGMGNTDDAGSQRRVERWQRAGQWDAWATGRTLAGRRIPESGIRLLAHGIPARIPRLRAAGNAIVPQVAAEILRALRP</sequence>
<dbReference type="KEGG" id="lez:GLE_5515"/>
<accession>A0A0S2DRN3</accession>
<evidence type="ECO:0000256" key="3">
    <source>
        <dbReference type="ARBA" id="ARBA00022691"/>
    </source>
</evidence>
<keyword evidence="3 6" id="KW-0949">S-adenosyl-L-methionine</keyword>
<dbReference type="GO" id="GO:0003886">
    <property type="term" value="F:DNA (cytosine-5-)-methyltransferase activity"/>
    <property type="evidence" value="ECO:0007669"/>
    <property type="project" value="UniProtKB-EC"/>
</dbReference>
<keyword evidence="2 6" id="KW-0808">Transferase</keyword>
<comment type="similarity">
    <text evidence="6">Belongs to the class I-like SAM-binding methyltransferase superfamily. C5-methyltransferase family.</text>
</comment>
<dbReference type="REBASE" id="342050">
    <property type="entry name" value="M.LenYC36ORF765P"/>
</dbReference>
<proteinExistence type="inferred from homology"/>
<evidence type="ECO:0000313" key="9">
    <source>
        <dbReference type="Proteomes" id="UP000061569"/>
    </source>
</evidence>
<evidence type="ECO:0000256" key="4">
    <source>
        <dbReference type="ARBA" id="ARBA00022747"/>
    </source>
</evidence>
<evidence type="ECO:0000256" key="2">
    <source>
        <dbReference type="ARBA" id="ARBA00022679"/>
    </source>
</evidence>
<gene>
    <name evidence="8" type="ORF">GLE_5515</name>
</gene>
<feature type="region of interest" description="Disordered" evidence="7">
    <location>
        <begin position="173"/>
        <end position="242"/>
    </location>
</feature>
<keyword evidence="1 6" id="KW-0489">Methyltransferase</keyword>
<dbReference type="AlphaFoldDB" id="A0A0S2DRN3"/>
<dbReference type="PROSITE" id="PS00095">
    <property type="entry name" value="C5_MTASE_2"/>
    <property type="match status" value="1"/>
</dbReference>
<evidence type="ECO:0000256" key="6">
    <source>
        <dbReference type="PROSITE-ProRule" id="PRU01016"/>
    </source>
</evidence>
<evidence type="ECO:0000256" key="7">
    <source>
        <dbReference type="SAM" id="MobiDB-lite"/>
    </source>
</evidence>
<dbReference type="InterPro" id="IPR001525">
    <property type="entry name" value="C5_MeTfrase"/>
</dbReference>
<reference evidence="8 9" key="1">
    <citation type="submission" date="2015-11" db="EMBL/GenBank/DDBJ databases">
        <title>Genome sequences of Lysobacter enzymogenes strain C3 and Lysobacter antibioticus ATCC 29479.</title>
        <authorList>
            <person name="Kobayashi D.Y."/>
        </authorList>
    </citation>
    <scope>NUCLEOTIDE SEQUENCE [LARGE SCALE GENOMIC DNA]</scope>
    <source>
        <strain evidence="8 9">C3</strain>
    </source>
</reference>
<dbReference type="Proteomes" id="UP000061569">
    <property type="component" value="Chromosome"/>
</dbReference>
<dbReference type="GO" id="GO:0032259">
    <property type="term" value="P:methylation"/>
    <property type="evidence" value="ECO:0007669"/>
    <property type="project" value="UniProtKB-KW"/>
</dbReference>